<dbReference type="GO" id="GO:0008237">
    <property type="term" value="F:metallopeptidase activity"/>
    <property type="evidence" value="ECO:0007669"/>
    <property type="project" value="UniProtKB-KW"/>
</dbReference>
<dbReference type="InterPro" id="IPR012777">
    <property type="entry name" value="LTA4H"/>
</dbReference>
<keyword evidence="12" id="KW-0539">Nucleus</keyword>
<keyword evidence="10 15" id="KW-0862">Zinc</keyword>
<dbReference type="FunFam" id="1.10.390.10:FF:000009">
    <property type="entry name" value="Leukotriene A(4) hydrolase"/>
    <property type="match status" value="1"/>
</dbReference>
<dbReference type="InterPro" id="IPR014782">
    <property type="entry name" value="Peptidase_M1_dom"/>
</dbReference>
<dbReference type="PRINTS" id="PR00756">
    <property type="entry name" value="ALADIPTASE"/>
</dbReference>
<reference evidence="18" key="2">
    <citation type="submission" date="2014-06" db="EMBL/GenBank/DDBJ databases">
        <title>The complete genome of Blastobotrys (Arxula) adeninivorans LS3 - a yeast of biotechnological interest.</title>
        <authorList>
            <person name="Kunze G."/>
            <person name="Gaillardin C."/>
            <person name="Czernicka M."/>
            <person name="Durrens P."/>
            <person name="Martin T."/>
            <person name="Boer E."/>
            <person name="Gabaldon T."/>
            <person name="Cruz J."/>
            <person name="Talla E."/>
            <person name="Marck C."/>
            <person name="Goffeau A."/>
            <person name="Barbe V."/>
            <person name="Baret P."/>
            <person name="Baronian K."/>
            <person name="Beier S."/>
            <person name="Bleykasten C."/>
            <person name="Bode R."/>
            <person name="Casaregola S."/>
            <person name="Despons L."/>
            <person name="Fairhead C."/>
            <person name="Giersberg M."/>
            <person name="Gierski P."/>
            <person name="Hahnel U."/>
            <person name="Hartmann A."/>
            <person name="Jankowska D."/>
            <person name="Jubin C."/>
            <person name="Jung P."/>
            <person name="Lafontaine I."/>
            <person name="Leh-Louis V."/>
            <person name="Lemaire M."/>
            <person name="Marcet-Houben M."/>
            <person name="Mascher M."/>
            <person name="Morel G."/>
            <person name="Richard G.-F."/>
            <person name="Riechen J."/>
            <person name="Sacerdot C."/>
            <person name="Sarkar A."/>
            <person name="Savel G."/>
            <person name="Schacherer J."/>
            <person name="Sherman D."/>
            <person name="Straub M.-L."/>
            <person name="Stein N."/>
            <person name="Thierry A."/>
            <person name="Trautwein-Schult A."/>
            <person name="Westhof E."/>
            <person name="Worch S."/>
            <person name="Dujon B."/>
            <person name="Souciet J.-L."/>
            <person name="Wincker P."/>
            <person name="Scholz U."/>
            <person name="Neuveglise N."/>
        </authorList>
    </citation>
    <scope>NUCLEOTIDE SEQUENCE</scope>
    <source>
        <strain evidence="18">LS3</strain>
    </source>
</reference>
<feature type="active site" description="Proton acceptor" evidence="13">
    <location>
        <position position="329"/>
    </location>
</feature>
<dbReference type="GO" id="GO:0005634">
    <property type="term" value="C:nucleus"/>
    <property type="evidence" value="ECO:0007669"/>
    <property type="project" value="UniProtKB-SubCell"/>
</dbReference>
<evidence type="ECO:0000256" key="3">
    <source>
        <dbReference type="ARBA" id="ARBA00004123"/>
    </source>
</evidence>
<dbReference type="GO" id="GO:0004301">
    <property type="term" value="F:epoxide hydrolase activity"/>
    <property type="evidence" value="ECO:0007669"/>
    <property type="project" value="UniProtKB-EC"/>
</dbReference>
<feature type="binding site" evidence="14">
    <location>
        <begin position="299"/>
        <end position="304"/>
    </location>
    <ligand>
        <name>a peptide</name>
        <dbReference type="ChEBI" id="CHEBI:60466"/>
    </ligand>
</feature>
<evidence type="ECO:0000256" key="10">
    <source>
        <dbReference type="ARBA" id="ARBA00022833"/>
    </source>
</evidence>
<dbReference type="FunFam" id="2.60.40.1730:FF:000004">
    <property type="entry name" value="Leukotriene A(4) hydrolase"/>
    <property type="match status" value="1"/>
</dbReference>
<comment type="subcellular location">
    <subcellularLocation>
        <location evidence="4 16">Cytoplasm</location>
    </subcellularLocation>
    <subcellularLocation>
        <location evidence="3">Nucleus</location>
    </subcellularLocation>
</comment>
<dbReference type="NCBIfam" id="TIGR02411">
    <property type="entry name" value="leuko_A4_hydro"/>
    <property type="match status" value="1"/>
</dbReference>
<dbReference type="PANTHER" id="PTHR45726:SF3">
    <property type="entry name" value="LEUKOTRIENE A-4 HYDROLASE"/>
    <property type="match status" value="1"/>
</dbReference>
<dbReference type="Gene3D" id="2.60.40.1730">
    <property type="entry name" value="tricorn interacting facor f3 domain"/>
    <property type="match status" value="1"/>
</dbReference>
<evidence type="ECO:0000256" key="14">
    <source>
        <dbReference type="PIRSR" id="PIRSR612777-2"/>
    </source>
</evidence>
<dbReference type="InterPro" id="IPR042097">
    <property type="entry name" value="Aminopeptidase_N-like_N_sf"/>
</dbReference>
<comment type="cofactor">
    <cofactor evidence="15 16">
        <name>Zn(2+)</name>
        <dbReference type="ChEBI" id="CHEBI:29105"/>
    </cofactor>
    <text evidence="15 16">Binds 1 zinc ion per subunit.</text>
</comment>
<dbReference type="SUPFAM" id="SSF63737">
    <property type="entry name" value="Leukotriene A4 hydrolase N-terminal domain"/>
    <property type="match status" value="1"/>
</dbReference>
<dbReference type="Pfam" id="PF01433">
    <property type="entry name" value="Peptidase_M1"/>
    <property type="match status" value="1"/>
</dbReference>
<gene>
    <name evidence="18" type="ORF">GNLVRS02_ARAD1C09240g</name>
</gene>
<sequence length="654" mass="73684">MLKGLSSAARFLKPSFVSAPVRKMQLAKQRIAEEDPSTLSNYVHFTVQGTDLSLYVDWTKQALRGLVNFKLEVAKPTDKIVLDTSYLDVHSVKVNGKPVPDFSIADRVELGSALTINSGELASGSANELAIEFSTTDKCTALQWLTPEQTAGKKVPYLFSQCQAIHARSLFPCFDTPSIKSKYRFTIQSEHPAVSSGNVASDSESTPEPFYKEAPESTNVYRFVQDIPIPSYLVAIASGDLASADIGPRSLVYSEPSKLKACQWEFEDDTEKFIQVAEKIVFPYDWKTYNVLVLPPSFPYGGMENPNITFATPTLISGDRQNVDVIAHELAHSWSGNLVTNCSWEHFWLNEGWTVYLERRIIGALHGEAHRHFSAIVGWESLESAVETFGESGKNYTKLVVDLKDRQDPDDAFSSVPYEKGSTFLFYLENLLGGKSVFDPFIPYYFDKFRYKSLDSYQFLDTVYEFFSDKKEILDSVDWESWFFDPGLPPKPQFDTSVADACYQLADRWANAIDESKTAEDYAKEFSRNDLESWTSTQQAVFIDTLVSRFDGVKKNGKPTKAAAQALAQVYSFAASSNPEVISRWYTLTVSAELTSEYQQLAHWLGTVGRMKFVRPGFRNLVSVDRKLALETFEAHKEFYHPICRAMVAKDLKI</sequence>
<dbReference type="SUPFAM" id="SSF48371">
    <property type="entry name" value="ARM repeat"/>
    <property type="match status" value="1"/>
</dbReference>
<dbReference type="Gene3D" id="3.30.2010.30">
    <property type="match status" value="1"/>
</dbReference>
<dbReference type="InterPro" id="IPR001930">
    <property type="entry name" value="Peptidase_M1"/>
</dbReference>
<evidence type="ECO:0000256" key="15">
    <source>
        <dbReference type="PIRSR" id="PIRSR612777-3"/>
    </source>
</evidence>
<dbReference type="FunFam" id="3.30.2010.30:FF:000001">
    <property type="entry name" value="Leukotriene A(4) hydrolase"/>
    <property type="match status" value="1"/>
</dbReference>
<dbReference type="Gene3D" id="1.10.390.10">
    <property type="entry name" value="Neutral Protease Domain 2"/>
    <property type="match status" value="1"/>
</dbReference>
<dbReference type="GO" id="GO:0006508">
    <property type="term" value="P:proteolysis"/>
    <property type="evidence" value="ECO:0007669"/>
    <property type="project" value="UniProtKB-KW"/>
</dbReference>
<dbReference type="GO" id="GO:0005829">
    <property type="term" value="C:cytosol"/>
    <property type="evidence" value="ECO:0007669"/>
    <property type="project" value="TreeGrafter"/>
</dbReference>
<dbReference type="Pfam" id="PF17900">
    <property type="entry name" value="Peptidase_M1_N"/>
    <property type="match status" value="1"/>
</dbReference>
<dbReference type="PhylomeDB" id="A0A060T0L8"/>
<dbReference type="PANTHER" id="PTHR45726">
    <property type="entry name" value="LEUKOTRIENE A-4 HYDROLASE"/>
    <property type="match status" value="1"/>
</dbReference>
<dbReference type="InterPro" id="IPR034015">
    <property type="entry name" value="M1_LTA4H"/>
</dbReference>
<name>A0A060T0L8_BLAAD</name>
<protein>
    <recommendedName>
        <fullName evidence="16">Leukotriene A(4) hydrolase</fullName>
        <shortName evidence="16">LTA-4 hydrolase</shortName>
        <ecNumber evidence="16">3.3.2.10</ecNumber>
        <ecNumber evidence="16">3.4.11.-</ecNumber>
    </recommendedName>
</protein>
<evidence type="ECO:0000313" key="18">
    <source>
        <dbReference type="EMBL" id="CDP34299.1"/>
    </source>
</evidence>
<feature type="binding site" evidence="15">
    <location>
        <position position="332"/>
    </location>
    <ligand>
        <name>Zn(2+)</name>
        <dbReference type="ChEBI" id="CHEBI:29105"/>
        <note>catalytic</note>
    </ligand>
</feature>
<keyword evidence="11 16" id="KW-0482">Metalloprotease</keyword>
<dbReference type="EMBL" id="HG937693">
    <property type="protein sequence ID" value="CDP34299.1"/>
    <property type="molecule type" value="Genomic_DNA"/>
</dbReference>
<evidence type="ECO:0000256" key="11">
    <source>
        <dbReference type="ARBA" id="ARBA00023049"/>
    </source>
</evidence>
<proteinExistence type="inferred from homology"/>
<dbReference type="InterPro" id="IPR016024">
    <property type="entry name" value="ARM-type_fold"/>
</dbReference>
<evidence type="ECO:0000256" key="13">
    <source>
        <dbReference type="PIRSR" id="PIRSR612777-1"/>
    </source>
</evidence>
<dbReference type="SMART" id="SM01263">
    <property type="entry name" value="Leuk-A4-hydro_C"/>
    <property type="match status" value="1"/>
</dbReference>
<dbReference type="SUPFAM" id="SSF55486">
    <property type="entry name" value="Metalloproteases ('zincins'), catalytic domain"/>
    <property type="match status" value="1"/>
</dbReference>
<dbReference type="InterPro" id="IPR049980">
    <property type="entry name" value="LTA4H_cat"/>
</dbReference>
<dbReference type="InterPro" id="IPR045357">
    <property type="entry name" value="Aminopeptidase_N-like_N"/>
</dbReference>
<dbReference type="InterPro" id="IPR038502">
    <property type="entry name" value="M1_LTA-4_hydro/amino_C_sf"/>
</dbReference>
<comment type="catalytic activity">
    <reaction evidence="1 16">
        <text>an epoxide + H2O = an ethanediol</text>
        <dbReference type="Rhea" id="RHEA:19037"/>
        <dbReference type="ChEBI" id="CHEBI:15377"/>
        <dbReference type="ChEBI" id="CHEBI:32955"/>
        <dbReference type="ChEBI" id="CHEBI:140594"/>
        <dbReference type="EC" id="3.3.2.10"/>
    </reaction>
</comment>
<evidence type="ECO:0000256" key="2">
    <source>
        <dbReference type="ARBA" id="ARBA00002142"/>
    </source>
</evidence>
<dbReference type="InterPro" id="IPR027268">
    <property type="entry name" value="Peptidase_M4/M1_CTD_sf"/>
</dbReference>
<keyword evidence="7 16" id="KW-0645">Protease</keyword>
<reference evidence="18" key="1">
    <citation type="submission" date="2014-02" db="EMBL/GenBank/DDBJ databases">
        <authorList>
            <person name="Genoscope - CEA"/>
        </authorList>
    </citation>
    <scope>NUCLEOTIDE SEQUENCE</scope>
    <source>
        <strain evidence="18">LS3</strain>
    </source>
</reference>
<evidence type="ECO:0000256" key="8">
    <source>
        <dbReference type="ARBA" id="ARBA00022723"/>
    </source>
</evidence>
<dbReference type="GO" id="GO:0008270">
    <property type="term" value="F:zinc ion binding"/>
    <property type="evidence" value="ECO:0007669"/>
    <property type="project" value="InterPro"/>
</dbReference>
<dbReference type="FunFam" id="1.25.40.320:FF:000001">
    <property type="entry name" value="Leukotriene A(4) hydrolase"/>
    <property type="match status" value="1"/>
</dbReference>
<feature type="binding site" evidence="15">
    <location>
        <position position="328"/>
    </location>
    <ligand>
        <name>Zn(2+)</name>
        <dbReference type="ChEBI" id="CHEBI:29105"/>
        <note>catalytic</note>
    </ligand>
</feature>
<dbReference type="CDD" id="cd09599">
    <property type="entry name" value="M1_LTA4H"/>
    <property type="match status" value="1"/>
</dbReference>
<dbReference type="Pfam" id="PF09127">
    <property type="entry name" value="Leuk-A4-hydro_C"/>
    <property type="match status" value="1"/>
</dbReference>
<dbReference type="EC" id="3.3.2.10" evidence="16"/>
<dbReference type="EC" id="3.4.11.-" evidence="16"/>
<evidence type="ECO:0000256" key="7">
    <source>
        <dbReference type="ARBA" id="ARBA00022670"/>
    </source>
</evidence>
<keyword evidence="8 15" id="KW-0479">Metal-binding</keyword>
<feature type="binding site" evidence="14">
    <location>
        <begin position="161"/>
        <end position="163"/>
    </location>
    <ligand>
        <name>a peptide</name>
        <dbReference type="ChEBI" id="CHEBI:60466"/>
    </ligand>
</feature>
<evidence type="ECO:0000256" key="6">
    <source>
        <dbReference type="ARBA" id="ARBA00022490"/>
    </source>
</evidence>
<evidence type="ECO:0000259" key="17">
    <source>
        <dbReference type="SMART" id="SM01263"/>
    </source>
</evidence>
<dbReference type="MEROPS" id="M01.034"/>
<dbReference type="InterPro" id="IPR015211">
    <property type="entry name" value="Peptidase_M1_C"/>
</dbReference>
<keyword evidence="9 16" id="KW-0378">Hydrolase</keyword>
<feature type="binding site" evidence="14">
    <location>
        <begin position="610"/>
        <end position="612"/>
    </location>
    <ligand>
        <name>a peptide</name>
        <dbReference type="ChEBI" id="CHEBI:60466"/>
    </ligand>
</feature>
<evidence type="ECO:0000256" key="12">
    <source>
        <dbReference type="ARBA" id="ARBA00023242"/>
    </source>
</evidence>
<dbReference type="Gene3D" id="1.25.40.320">
    <property type="entry name" value="Peptidase M1, leukotriene A4 hydrolase/aminopeptidase C-terminal domain"/>
    <property type="match status" value="1"/>
</dbReference>
<feature type="active site" description="Proton donor" evidence="13">
    <location>
        <position position="418"/>
    </location>
</feature>
<accession>A0A060T0L8</accession>
<evidence type="ECO:0000256" key="5">
    <source>
        <dbReference type="ARBA" id="ARBA00010136"/>
    </source>
</evidence>
<feature type="binding site" evidence="15">
    <location>
        <position position="351"/>
    </location>
    <ligand>
        <name>Zn(2+)</name>
        <dbReference type="ChEBI" id="CHEBI:29105"/>
        <note>catalytic</note>
    </ligand>
</feature>
<evidence type="ECO:0000256" key="1">
    <source>
        <dbReference type="ARBA" id="ARBA00001268"/>
    </source>
</evidence>
<evidence type="ECO:0000256" key="16">
    <source>
        <dbReference type="RuleBase" id="RU361141"/>
    </source>
</evidence>
<comment type="function">
    <text evidence="2">Aminopeptidase that preferentially cleaves di- and tripeptides. Also has low epoxide hydrolase activity (in vitro). Can hydrolyze the epoxide leukotriene LTA(4) but it forms preferentially 5,6-dihydroxy-7,9,11,14-eicosatetraenoic acid rather than the cytokine leukotriene B(4) as the product compared to the homologous mammalian enzyme (in vitro).</text>
</comment>
<organism evidence="18">
    <name type="scientific">Blastobotrys adeninivorans</name>
    <name type="common">Yeast</name>
    <name type="synonym">Arxula adeninivorans</name>
    <dbReference type="NCBI Taxonomy" id="409370"/>
    <lineage>
        <taxon>Eukaryota</taxon>
        <taxon>Fungi</taxon>
        <taxon>Dikarya</taxon>
        <taxon>Ascomycota</taxon>
        <taxon>Saccharomycotina</taxon>
        <taxon>Dipodascomycetes</taxon>
        <taxon>Dipodascales</taxon>
        <taxon>Trichomonascaceae</taxon>
        <taxon>Blastobotrys</taxon>
    </lineage>
</organism>
<evidence type="ECO:0000256" key="9">
    <source>
        <dbReference type="ARBA" id="ARBA00022801"/>
    </source>
</evidence>
<dbReference type="GO" id="GO:0004177">
    <property type="term" value="F:aminopeptidase activity"/>
    <property type="evidence" value="ECO:0007669"/>
    <property type="project" value="TreeGrafter"/>
</dbReference>
<evidence type="ECO:0000256" key="4">
    <source>
        <dbReference type="ARBA" id="ARBA00004496"/>
    </source>
</evidence>
<keyword evidence="6 16" id="KW-0963">Cytoplasm</keyword>
<feature type="domain" description="Peptidase M1 leukotriene A4 hydrolase/aminopeptidase C-terminal" evidence="17">
    <location>
        <begin position="497"/>
        <end position="652"/>
    </location>
</feature>
<comment type="similarity">
    <text evidence="5 16">Belongs to the peptidase M1 family.</text>
</comment>
<dbReference type="AlphaFoldDB" id="A0A060T0L8"/>